<keyword evidence="4" id="KW-0285">Flavoprotein</keyword>
<dbReference type="Proteomes" id="UP000243900">
    <property type="component" value="Unassembled WGS sequence"/>
</dbReference>
<comment type="cofactor">
    <cofactor evidence="1">
        <name>FAD</name>
        <dbReference type="ChEBI" id="CHEBI:57692"/>
    </cofactor>
</comment>
<evidence type="ECO:0000256" key="1">
    <source>
        <dbReference type="ARBA" id="ARBA00001974"/>
    </source>
</evidence>
<evidence type="ECO:0000256" key="3">
    <source>
        <dbReference type="ARBA" id="ARBA00005349"/>
    </source>
</evidence>
<dbReference type="OrthoDB" id="9769565at2"/>
<dbReference type="NCBIfam" id="NF004356">
    <property type="entry name" value="PRK05732.1"/>
    <property type="match status" value="1"/>
</dbReference>
<organism evidence="9 10">
    <name type="scientific">Amnimonas aquatica</name>
    <dbReference type="NCBI Taxonomy" id="2094561"/>
    <lineage>
        <taxon>Bacteria</taxon>
        <taxon>Pseudomonadati</taxon>
        <taxon>Pseudomonadota</taxon>
        <taxon>Gammaproteobacteria</taxon>
        <taxon>Moraxellales</taxon>
        <taxon>Moraxellaceae</taxon>
        <taxon>Amnimonas</taxon>
    </lineage>
</organism>
<sequence length="448" mass="47439">MTARPDGTTGEAAAAALPGQADLVIVGGGMVGVTLGLLLAQRLPALRVVLLEATRFPALDPERPLPYTPGFDARNTALSRRTIQAFTDLGLWPQLQPHATPIHHIHVSDRGHFGLARLNAAEENVESFGQVMENAWLGVVLLAALKRCPSVTVLDGVRVTGLRTAADHAEVSLVAGAPGDRSGQAGGEDAAGRAPEAHVLRAPLVVAADGTHSRSRDWLGLSASWRDYGQTALVTTVATSLPHAHTAYERFTGDGPIALLPLPDEPGAGQPPQTRRSLVWALATAEAERVQALPDADFAAELQRAFGRRAGRFTRVGRRHAYPLQLMVAPQQAVPRALILGNAAHSLHPVAGQGFNLCLRDALVLVEHLAAAVRDGADLGDAARLRAYEAARQQDQAQIIRFSDSLVRGFSSNHPALSLLRNIGLAGFDLMPGAKPALARYAMGLSHV</sequence>
<evidence type="ECO:0000256" key="2">
    <source>
        <dbReference type="ARBA" id="ARBA00004749"/>
    </source>
</evidence>
<keyword evidence="7" id="KW-0503">Monooxygenase</keyword>
<evidence type="ECO:0000256" key="4">
    <source>
        <dbReference type="ARBA" id="ARBA00022630"/>
    </source>
</evidence>
<evidence type="ECO:0000313" key="10">
    <source>
        <dbReference type="Proteomes" id="UP000243900"/>
    </source>
</evidence>
<comment type="caution">
    <text evidence="9">The sequence shown here is derived from an EMBL/GenBank/DDBJ whole genome shotgun (WGS) entry which is preliminary data.</text>
</comment>
<protein>
    <submittedName>
        <fullName evidence="9">2-octaprenyl-6-methoxyphenyl hydroxylase</fullName>
    </submittedName>
</protein>
<evidence type="ECO:0000256" key="5">
    <source>
        <dbReference type="ARBA" id="ARBA00022827"/>
    </source>
</evidence>
<dbReference type="PANTHER" id="PTHR43876:SF8">
    <property type="entry name" value="2-OCTAPRENYL-6-METHOXYPHENOL HYDROXYLASE"/>
    <property type="match status" value="1"/>
</dbReference>
<gene>
    <name evidence="9" type="ORF">C5O18_02255</name>
</gene>
<keyword evidence="10" id="KW-1185">Reference proteome</keyword>
<dbReference type="EMBL" id="PTQZ01000025">
    <property type="protein sequence ID" value="PQA49478.1"/>
    <property type="molecule type" value="Genomic_DNA"/>
</dbReference>
<accession>A0A2P6AUE3</accession>
<evidence type="ECO:0000259" key="8">
    <source>
        <dbReference type="Pfam" id="PF01494"/>
    </source>
</evidence>
<dbReference type="AlphaFoldDB" id="A0A2P6AUE3"/>
<evidence type="ECO:0000313" key="9">
    <source>
        <dbReference type="EMBL" id="PQA49478.1"/>
    </source>
</evidence>
<dbReference type="PANTHER" id="PTHR43876">
    <property type="entry name" value="UBIQUINONE BIOSYNTHESIS MONOOXYGENASE COQ6, MITOCHONDRIAL"/>
    <property type="match status" value="1"/>
</dbReference>
<dbReference type="Gene3D" id="3.50.50.60">
    <property type="entry name" value="FAD/NAD(P)-binding domain"/>
    <property type="match status" value="2"/>
</dbReference>
<dbReference type="InterPro" id="IPR010971">
    <property type="entry name" value="UbiH/COQ6"/>
</dbReference>
<dbReference type="InterPro" id="IPR051205">
    <property type="entry name" value="UbiH/COQ6_monooxygenase"/>
</dbReference>
<dbReference type="InterPro" id="IPR002938">
    <property type="entry name" value="FAD-bd"/>
</dbReference>
<proteinExistence type="inferred from homology"/>
<name>A0A2P6AUE3_9GAMM</name>
<keyword evidence="6" id="KW-0560">Oxidoreductase</keyword>
<reference evidence="10" key="1">
    <citation type="submission" date="2018-02" db="EMBL/GenBank/DDBJ databases">
        <title>Genome sequencing of Solimonas sp. HR-BB.</title>
        <authorList>
            <person name="Lee Y."/>
            <person name="Jeon C.O."/>
        </authorList>
    </citation>
    <scope>NUCLEOTIDE SEQUENCE [LARGE SCALE GENOMIC DNA]</scope>
    <source>
        <strain evidence="10">HR-E</strain>
    </source>
</reference>
<dbReference type="GO" id="GO:0071949">
    <property type="term" value="F:FAD binding"/>
    <property type="evidence" value="ECO:0007669"/>
    <property type="project" value="InterPro"/>
</dbReference>
<dbReference type="Pfam" id="PF01494">
    <property type="entry name" value="FAD_binding_3"/>
    <property type="match status" value="1"/>
</dbReference>
<dbReference type="NCBIfam" id="TIGR01988">
    <property type="entry name" value="Ubi-OHases"/>
    <property type="match status" value="1"/>
</dbReference>
<dbReference type="UniPathway" id="UPA00232"/>
<dbReference type="GO" id="GO:0008681">
    <property type="term" value="F:2-octaprenyl-6-methoxyphenol hydroxylase activity"/>
    <property type="evidence" value="ECO:0007669"/>
    <property type="project" value="TreeGrafter"/>
</dbReference>
<feature type="domain" description="FAD-binding" evidence="8">
    <location>
        <begin position="22"/>
        <end position="403"/>
    </location>
</feature>
<dbReference type="SUPFAM" id="SSF51905">
    <property type="entry name" value="FAD/NAD(P)-binding domain"/>
    <property type="match status" value="1"/>
</dbReference>
<dbReference type="RefSeq" id="WP_105191246.1">
    <property type="nucleotide sequence ID" value="NZ_PTQZ01000025.1"/>
</dbReference>
<evidence type="ECO:0000256" key="6">
    <source>
        <dbReference type="ARBA" id="ARBA00023002"/>
    </source>
</evidence>
<comment type="pathway">
    <text evidence="2">Cofactor biosynthesis; ubiquinone biosynthesis.</text>
</comment>
<dbReference type="PRINTS" id="PR00420">
    <property type="entry name" value="RNGMNOXGNASE"/>
</dbReference>
<evidence type="ECO:0000256" key="7">
    <source>
        <dbReference type="ARBA" id="ARBA00023033"/>
    </source>
</evidence>
<dbReference type="InterPro" id="IPR036188">
    <property type="entry name" value="FAD/NAD-bd_sf"/>
</dbReference>
<keyword evidence="5" id="KW-0274">FAD</keyword>
<comment type="similarity">
    <text evidence="3">Belongs to the UbiH/COQ6 family.</text>
</comment>
<dbReference type="GO" id="GO:0006744">
    <property type="term" value="P:ubiquinone biosynthetic process"/>
    <property type="evidence" value="ECO:0007669"/>
    <property type="project" value="UniProtKB-UniPathway"/>
</dbReference>